<proteinExistence type="predicted"/>
<reference evidence="1 2" key="1">
    <citation type="submission" date="2016-11" db="EMBL/GenBank/DDBJ databases">
        <authorList>
            <person name="Jaros S."/>
            <person name="Januszkiewicz K."/>
            <person name="Wedrychowicz H."/>
        </authorList>
    </citation>
    <scope>NUCLEOTIDE SEQUENCE [LARGE SCALE GENOMIC DNA]</scope>
    <source>
        <strain evidence="1 2">BPI-34</strain>
    </source>
</reference>
<name>A0A1M7D5D4_XYLRU</name>
<dbReference type="Proteomes" id="UP000184280">
    <property type="component" value="Unassembled WGS sequence"/>
</dbReference>
<protein>
    <submittedName>
        <fullName evidence="1">Uncharacterized protein</fullName>
    </submittedName>
</protein>
<dbReference type="SUPFAM" id="SSF101386">
    <property type="entry name" value="all-alpha NTP pyrophosphatases"/>
    <property type="match status" value="1"/>
</dbReference>
<dbReference type="EMBL" id="FRCJ01000001">
    <property type="protein sequence ID" value="SHL74628.1"/>
    <property type="molecule type" value="Genomic_DNA"/>
</dbReference>
<dbReference type="Gene3D" id="1.10.287.1080">
    <property type="entry name" value="MazG-like"/>
    <property type="match status" value="1"/>
</dbReference>
<accession>A0A1M7D5D4</accession>
<evidence type="ECO:0000313" key="1">
    <source>
        <dbReference type="EMBL" id="SHL74628.1"/>
    </source>
</evidence>
<organism evidence="1 2">
    <name type="scientific">Xylanibacter ruminicola</name>
    <name type="common">Prevotella ruminicola</name>
    <dbReference type="NCBI Taxonomy" id="839"/>
    <lineage>
        <taxon>Bacteria</taxon>
        <taxon>Pseudomonadati</taxon>
        <taxon>Bacteroidota</taxon>
        <taxon>Bacteroidia</taxon>
        <taxon>Bacteroidales</taxon>
        <taxon>Prevotellaceae</taxon>
        <taxon>Xylanibacter</taxon>
    </lineage>
</organism>
<evidence type="ECO:0000313" key="2">
    <source>
        <dbReference type="Proteomes" id="UP000184280"/>
    </source>
</evidence>
<dbReference type="AlphaFoldDB" id="A0A1M7D5D4"/>
<gene>
    <name evidence="1" type="ORF">SAMN04488494_0632</name>
</gene>
<sequence>MTIGLSTTDAKKLGLLSKDVYANAKEHGWHEQYQSPQHWLCLIMTEVSEAINADRKGKRAQLDKFMNGAKTIMPKKGHEETWILAFSENIKDTVEDELADVVIRLLDMSQAIYGNDMEWLATPSKFSEKKSFTETAWKLTSKHLNWDQYSIRESIAYVNDWAESLGISLQLHIKLKMAYNQFRPYKHGNKKY</sequence>